<feature type="transmembrane region" description="Helical" evidence="1">
    <location>
        <begin position="235"/>
        <end position="253"/>
    </location>
</feature>
<keyword evidence="1" id="KW-0812">Transmembrane</keyword>
<accession>A0A2U1CG92</accession>
<organism evidence="2 3">
    <name type="scientific">Intestinimonas butyriciproducens</name>
    <dbReference type="NCBI Taxonomy" id="1297617"/>
    <lineage>
        <taxon>Bacteria</taxon>
        <taxon>Bacillati</taxon>
        <taxon>Bacillota</taxon>
        <taxon>Clostridia</taxon>
        <taxon>Eubacteriales</taxon>
        <taxon>Intestinimonas</taxon>
    </lineage>
</organism>
<name>A0A2U1CG92_9FIRM</name>
<reference evidence="2 3" key="1">
    <citation type="submission" date="2018-04" db="EMBL/GenBank/DDBJ databases">
        <title>Genomic Encyclopedia of Type Strains, Phase IV (KMG-IV): sequencing the most valuable type-strain genomes for metagenomic binning, comparative biology and taxonomic classification.</title>
        <authorList>
            <person name="Goeker M."/>
        </authorList>
    </citation>
    <scope>NUCLEOTIDE SEQUENCE [LARGE SCALE GENOMIC DNA]</scope>
    <source>
        <strain evidence="2 3">DSM 26588</strain>
    </source>
</reference>
<evidence type="ECO:0000256" key="1">
    <source>
        <dbReference type="SAM" id="Phobius"/>
    </source>
</evidence>
<dbReference type="GeneID" id="93227834"/>
<dbReference type="OrthoDB" id="2083907at2"/>
<dbReference type="Proteomes" id="UP000245778">
    <property type="component" value="Unassembled WGS sequence"/>
</dbReference>
<feature type="transmembrane region" description="Helical" evidence="1">
    <location>
        <begin position="186"/>
        <end position="206"/>
    </location>
</feature>
<keyword evidence="1" id="KW-0472">Membrane</keyword>
<dbReference type="AlphaFoldDB" id="A0A2U1CG92"/>
<feature type="transmembrane region" description="Helical" evidence="1">
    <location>
        <begin position="12"/>
        <end position="31"/>
    </location>
</feature>
<dbReference type="EMBL" id="QEKK01000001">
    <property type="protein sequence ID" value="PVY59924.1"/>
    <property type="molecule type" value="Genomic_DNA"/>
</dbReference>
<evidence type="ECO:0000313" key="2">
    <source>
        <dbReference type="EMBL" id="PVY59924.1"/>
    </source>
</evidence>
<comment type="caution">
    <text evidence="2">The sequence shown here is derived from an EMBL/GenBank/DDBJ whole genome shotgun (WGS) entry which is preliminary data.</text>
</comment>
<evidence type="ECO:0000313" key="3">
    <source>
        <dbReference type="Proteomes" id="UP000245778"/>
    </source>
</evidence>
<sequence length="254" mass="28705">MEKFKSLNRYQKGVLIFLIAMALVFAVVYPMTISKVGFEYKDTILVPSLENGSTVYSGKIQGQQARFTVSEDKTVVFQHGNKTYGPYTAKEDPTAIPKDEEMAEYMTGVELRQGEDILFRGGVLEIGDSYWLYNEDGTLDNFGFSYVTSDGIERDENGNEIDPLEPSASTILELMNDPELTHKGEWFAWFGALFICALNAISILFADELFRWNLAFRIRNADHAEPSDWEIAGRYIGWTVLSIMALVLFIIGLQ</sequence>
<keyword evidence="1" id="KW-1133">Transmembrane helix</keyword>
<proteinExistence type="predicted"/>
<protein>
    <submittedName>
        <fullName evidence="2">Uncharacterized protein</fullName>
    </submittedName>
</protein>
<gene>
    <name evidence="2" type="ORF">C7373_101438</name>
</gene>
<dbReference type="RefSeq" id="WP_116721544.1">
    <property type="nucleotide sequence ID" value="NZ_CP011524.1"/>
</dbReference>